<evidence type="ECO:0008006" key="5">
    <source>
        <dbReference type="Google" id="ProtNLM"/>
    </source>
</evidence>
<evidence type="ECO:0000256" key="1">
    <source>
        <dbReference type="ARBA" id="ARBA00038158"/>
    </source>
</evidence>
<dbReference type="Proteomes" id="UP001140453">
    <property type="component" value="Unassembled WGS sequence"/>
</dbReference>
<protein>
    <recommendedName>
        <fullName evidence="5">Methyltransferase</fullName>
    </recommendedName>
</protein>
<dbReference type="SUPFAM" id="SSF53335">
    <property type="entry name" value="S-adenosyl-L-methionine-dependent methyltransferases"/>
    <property type="match status" value="1"/>
</dbReference>
<evidence type="ECO:0000313" key="4">
    <source>
        <dbReference type="Proteomes" id="UP001140453"/>
    </source>
</evidence>
<proteinExistence type="inferred from homology"/>
<dbReference type="Gene3D" id="3.40.50.150">
    <property type="entry name" value="Vaccinia Virus protein VP39"/>
    <property type="match status" value="1"/>
</dbReference>
<comment type="caution">
    <text evidence="3">The sequence shown here is derived from an EMBL/GenBank/DDBJ whole genome shotgun (WGS) entry which is preliminary data.</text>
</comment>
<dbReference type="PANTHER" id="PTHR43591:SF102">
    <property type="entry name" value="S-ADENOSYL-L-METHIONINE-DEPENDENT METHYLTRANSFERASE"/>
    <property type="match status" value="1"/>
</dbReference>
<dbReference type="PANTHER" id="PTHR43591">
    <property type="entry name" value="METHYLTRANSFERASE"/>
    <property type="match status" value="1"/>
</dbReference>
<name>A0A9W8YTM5_9PEZI</name>
<keyword evidence="4" id="KW-1185">Reference proteome</keyword>
<dbReference type="EMBL" id="JAPEVB010000003">
    <property type="protein sequence ID" value="KAJ4390790.1"/>
    <property type="molecule type" value="Genomic_DNA"/>
</dbReference>
<feature type="region of interest" description="Disordered" evidence="2">
    <location>
        <begin position="1"/>
        <end position="30"/>
    </location>
</feature>
<gene>
    <name evidence="3" type="ORF">N0V93_004388</name>
</gene>
<accession>A0A9W8YTM5</accession>
<feature type="compositionally biased region" description="Polar residues" evidence="2">
    <location>
        <begin position="20"/>
        <end position="30"/>
    </location>
</feature>
<dbReference type="OrthoDB" id="2013972at2759"/>
<dbReference type="InterPro" id="IPR029063">
    <property type="entry name" value="SAM-dependent_MTases_sf"/>
</dbReference>
<dbReference type="AlphaFoldDB" id="A0A9W8YTM5"/>
<comment type="similarity">
    <text evidence="1">Belongs to the methyltransferase superfamily. LaeA methyltransferase family.</text>
</comment>
<evidence type="ECO:0000313" key="3">
    <source>
        <dbReference type="EMBL" id="KAJ4390790.1"/>
    </source>
</evidence>
<dbReference type="GO" id="GO:0008168">
    <property type="term" value="F:methyltransferase activity"/>
    <property type="evidence" value="ECO:0007669"/>
    <property type="project" value="TreeGrafter"/>
</dbReference>
<evidence type="ECO:0000256" key="2">
    <source>
        <dbReference type="SAM" id="MobiDB-lite"/>
    </source>
</evidence>
<reference evidence="3" key="1">
    <citation type="submission" date="2022-10" db="EMBL/GenBank/DDBJ databases">
        <title>Tapping the CABI collections for fungal endophytes: first genome assemblies for Collariella, Neodidymelliopsis, Ascochyta clinopodiicola, Didymella pomorum, Didymosphaeria variabile, Neocosmospora piperis and Neocucurbitaria cava.</title>
        <authorList>
            <person name="Hill R."/>
        </authorList>
    </citation>
    <scope>NUCLEOTIDE SEQUENCE</scope>
    <source>
        <strain evidence="3">IMI 355082</strain>
    </source>
</reference>
<organism evidence="3 4">
    <name type="scientific">Gnomoniopsis smithogilvyi</name>
    <dbReference type="NCBI Taxonomy" id="1191159"/>
    <lineage>
        <taxon>Eukaryota</taxon>
        <taxon>Fungi</taxon>
        <taxon>Dikarya</taxon>
        <taxon>Ascomycota</taxon>
        <taxon>Pezizomycotina</taxon>
        <taxon>Sordariomycetes</taxon>
        <taxon>Sordariomycetidae</taxon>
        <taxon>Diaporthales</taxon>
        <taxon>Gnomoniaceae</taxon>
        <taxon>Gnomoniopsis</taxon>
    </lineage>
</organism>
<sequence>MTEVNYDEAEKAGCGEGGSRSPSVATESDQNSVTQYGLMFDAETKAHQLTKVDWSKRWQRENKQKDQAILGSPFQNVQQHGLSQHLNITPEDLQHRIWRLAMNDALAWAPLHDTELLNVLDIGTGTGAWAIDFAESHPEAQIFGVDTRQIQPVYVPPNCHFLRENSEKDWSFKLRFDYIHLRMMATCFSSYEDMVKKVFTHLRPGGWVEYQEFCMETTSDDKHTQHVLRNDPASPQGLLNRLKEGFSMLGRDIDVTNRTKDWLLAAGFVDVVEKKFSVPITPWSSDPKEREIGRLQVQNWYVAVESAVNTVYAALQPEEQEAYIVACQENLKAKDLKIYHTCSVIYGRKPHLSEVKS</sequence>
<dbReference type="CDD" id="cd02440">
    <property type="entry name" value="AdoMet_MTases"/>
    <property type="match status" value="1"/>
</dbReference>
<dbReference type="Pfam" id="PF13489">
    <property type="entry name" value="Methyltransf_23"/>
    <property type="match status" value="1"/>
</dbReference>